<sequence>MRIIIPRRVIEENAECAKEYDDYYPYADDLEYEFTTEEVDIDYGDLEEIVDEYLDDVLDILIHDYRDKLLKALKNYKKEMALK</sequence>
<protein>
    <submittedName>
        <fullName evidence="1">Uncharacterized protein</fullName>
    </submittedName>
</protein>
<evidence type="ECO:0000313" key="2">
    <source>
        <dbReference type="Proteomes" id="UP000694018"/>
    </source>
</evidence>
<organism evidence="1 2">
    <name type="scientific">Saccharolobus shibatae (strain ATCC 51178 / DSM 5389 / JCM 8931 / NBRC 15437 / B12)</name>
    <name type="common">Sulfolobus shibatae</name>
    <dbReference type="NCBI Taxonomy" id="523848"/>
    <lineage>
        <taxon>Archaea</taxon>
        <taxon>Thermoproteota</taxon>
        <taxon>Thermoprotei</taxon>
        <taxon>Sulfolobales</taxon>
        <taxon>Sulfolobaceae</taxon>
        <taxon>Saccharolobus</taxon>
    </lineage>
</organism>
<dbReference type="EMBL" id="CP077717">
    <property type="protein sequence ID" value="QXJ27819.1"/>
    <property type="molecule type" value="Genomic_DNA"/>
</dbReference>
<reference evidence="1" key="1">
    <citation type="journal article" date="2021" name="Environ. Microbiol.">
        <title>New insights into the diversity and evolution of the archaeal mobilome from three complete genomes of Saccharolobus shibatae.</title>
        <authorList>
            <person name="Medvedeva S."/>
            <person name="Brandt D."/>
            <person name="Cvirkaite-Krupovic V."/>
            <person name="Liu Y."/>
            <person name="Severinov K."/>
            <person name="Ishino S."/>
            <person name="Ishino Y."/>
            <person name="Prangishvili D."/>
            <person name="Kalinowski J."/>
            <person name="Krupovic M."/>
        </authorList>
    </citation>
    <scope>NUCLEOTIDE SEQUENCE</scope>
    <source>
        <strain evidence="1">B12</strain>
    </source>
</reference>
<dbReference type="RefSeq" id="WP_218266984.1">
    <property type="nucleotide sequence ID" value="NZ_CP077717.1"/>
</dbReference>
<dbReference type="Proteomes" id="UP000694018">
    <property type="component" value="Chromosome"/>
</dbReference>
<evidence type="ECO:0000313" key="1">
    <source>
        <dbReference type="EMBL" id="QXJ27819.1"/>
    </source>
</evidence>
<name>A0A8F5BMA8_SACSH</name>
<dbReference type="KEGG" id="sshi:J5U23_00687"/>
<accession>A0A8F5BMA8</accession>
<gene>
    <name evidence="1" type="ORF">J5U23_00687</name>
</gene>
<dbReference type="GeneID" id="65562290"/>
<dbReference type="OrthoDB" id="378264at2157"/>
<dbReference type="AlphaFoldDB" id="A0A8F5BMA8"/>
<proteinExistence type="predicted"/>